<reference evidence="5 6" key="1">
    <citation type="submission" date="2023-12" db="EMBL/GenBank/DDBJ databases">
        <title>the genome sequence of Hyalangium sp. s54d21.</title>
        <authorList>
            <person name="Zhang X."/>
        </authorList>
    </citation>
    <scope>NUCLEOTIDE SEQUENCE [LARGE SCALE GENOMIC DNA]</scope>
    <source>
        <strain evidence="6">s54d21</strain>
    </source>
</reference>
<comment type="caution">
    <text evidence="5">The sequence shown here is derived from an EMBL/GenBank/DDBJ whole genome shotgun (WGS) entry which is preliminary data.</text>
</comment>
<dbReference type="Pfam" id="PF00884">
    <property type="entry name" value="Sulfatase"/>
    <property type="match status" value="1"/>
</dbReference>
<dbReference type="EMBL" id="JAXIVS010000001">
    <property type="protein sequence ID" value="MDY7225107.1"/>
    <property type="molecule type" value="Genomic_DNA"/>
</dbReference>
<feature type="transmembrane region" description="Helical" evidence="3">
    <location>
        <begin position="69"/>
        <end position="86"/>
    </location>
</feature>
<comment type="similarity">
    <text evidence="1">Belongs to the sulfatase family.</text>
</comment>
<dbReference type="PANTHER" id="PTHR42693:SF53">
    <property type="entry name" value="ENDO-4-O-SULFATASE"/>
    <property type="match status" value="1"/>
</dbReference>
<accession>A0ABU5GVA1</accession>
<dbReference type="RefSeq" id="WP_321543826.1">
    <property type="nucleotide sequence ID" value="NZ_JAXIVS010000001.1"/>
</dbReference>
<evidence type="ECO:0000256" key="3">
    <source>
        <dbReference type="SAM" id="Phobius"/>
    </source>
</evidence>
<keyword evidence="3" id="KW-1133">Transmembrane helix</keyword>
<keyword evidence="3" id="KW-0472">Membrane</keyword>
<evidence type="ECO:0000313" key="6">
    <source>
        <dbReference type="Proteomes" id="UP001291309"/>
    </source>
</evidence>
<evidence type="ECO:0000259" key="4">
    <source>
        <dbReference type="Pfam" id="PF00884"/>
    </source>
</evidence>
<keyword evidence="6" id="KW-1185">Reference proteome</keyword>
<sequence>MFALETWRLLTTGAVGVGVDVEGPYAALMNAIRPLLPGLLTRVAVAYAAAGAVLALGAGLLARAWGRKALGWVVPHWLVLLALLAWDRAIARPALFDDLPALRPVLGFLVDHGQPWHPRVAAGLWLALHLGLLAWRAREHRRALGMAVGAAAAVGLLAAWGARPPADGEKHPLVVLIGVDAFRPDRLRALGGTREVAPHLERFVEEGATLFTRAYTPIAQTEPAWRSLLTGRWPHRTGVRYSLTAESRWQQVPTFPRHFSDAGWHTVFATDCSRFHAEGPDSGFTTRLQPPRGAVNFLLEKLRYRALGLFADHALGAAWLPEFIDNRALAGLHDPVGYADRLAARLVTEARQGPTLFAFHATAAHFPGDPVYPHYRRFVAPSEPLERRLRMHFSPVSAGSTGGWNRAGAEALYDELLAQADAQVGQLFDALKRAGRYDDALIVLFSDHGESFHADRPDLAGATPVHGARLSEEEYRVLLAVKPPRGTSAPARVDTLVRLVDVGPTLLELSGLPALPADTDGVSLAPLLRGEPLQPPPLYAETGFTHVSPEVFDAEHWPGAPRAFDTYRIRVDGVVEVDASAHDAMVREKDRGAFDGKRWLVDRPRADGSVQRTCAGDCADVSSLAAWLDAVLARAP</sequence>
<feature type="transmembrane region" description="Helical" evidence="3">
    <location>
        <begin position="116"/>
        <end position="135"/>
    </location>
</feature>
<keyword evidence="2" id="KW-0378">Hydrolase</keyword>
<feature type="transmembrane region" description="Helical" evidence="3">
    <location>
        <begin position="142"/>
        <end position="162"/>
    </location>
</feature>
<name>A0ABU5GVA1_9BACT</name>
<evidence type="ECO:0000256" key="1">
    <source>
        <dbReference type="ARBA" id="ARBA00008779"/>
    </source>
</evidence>
<proteinExistence type="inferred from homology"/>
<dbReference type="SUPFAM" id="SSF53649">
    <property type="entry name" value="Alkaline phosphatase-like"/>
    <property type="match status" value="1"/>
</dbReference>
<feature type="transmembrane region" description="Helical" evidence="3">
    <location>
        <begin position="39"/>
        <end position="62"/>
    </location>
</feature>
<gene>
    <name evidence="5" type="ORF">SYV04_01885</name>
</gene>
<dbReference type="InterPro" id="IPR017850">
    <property type="entry name" value="Alkaline_phosphatase_core_sf"/>
</dbReference>
<keyword evidence="3" id="KW-0812">Transmembrane</keyword>
<dbReference type="Proteomes" id="UP001291309">
    <property type="component" value="Unassembled WGS sequence"/>
</dbReference>
<organism evidence="5 6">
    <name type="scientific">Hyalangium rubrum</name>
    <dbReference type="NCBI Taxonomy" id="3103134"/>
    <lineage>
        <taxon>Bacteria</taxon>
        <taxon>Pseudomonadati</taxon>
        <taxon>Myxococcota</taxon>
        <taxon>Myxococcia</taxon>
        <taxon>Myxococcales</taxon>
        <taxon>Cystobacterineae</taxon>
        <taxon>Archangiaceae</taxon>
        <taxon>Hyalangium</taxon>
    </lineage>
</organism>
<dbReference type="PANTHER" id="PTHR42693">
    <property type="entry name" value="ARYLSULFATASE FAMILY MEMBER"/>
    <property type="match status" value="1"/>
</dbReference>
<dbReference type="InterPro" id="IPR050738">
    <property type="entry name" value="Sulfatase"/>
</dbReference>
<evidence type="ECO:0000256" key="2">
    <source>
        <dbReference type="ARBA" id="ARBA00022801"/>
    </source>
</evidence>
<dbReference type="InterPro" id="IPR000917">
    <property type="entry name" value="Sulfatase_N"/>
</dbReference>
<feature type="domain" description="Sulfatase N-terminal" evidence="4">
    <location>
        <begin position="172"/>
        <end position="511"/>
    </location>
</feature>
<dbReference type="Gene3D" id="3.40.720.10">
    <property type="entry name" value="Alkaline Phosphatase, subunit A"/>
    <property type="match status" value="1"/>
</dbReference>
<evidence type="ECO:0000313" key="5">
    <source>
        <dbReference type="EMBL" id="MDY7225107.1"/>
    </source>
</evidence>
<protein>
    <submittedName>
        <fullName evidence="5">Sulfatase-like hydrolase/transferase</fullName>
    </submittedName>
</protein>